<dbReference type="Pfam" id="PF11208">
    <property type="entry name" value="DUF2992"/>
    <property type="match status" value="1"/>
</dbReference>
<evidence type="ECO:0000313" key="1">
    <source>
        <dbReference type="EMBL" id="MPN15651.1"/>
    </source>
</evidence>
<sequence length="63" mass="7831">MKEVCADLTVYFQEPYWVGEYKRISEEKVETSKVFFDYEPLIHQVYNYYLKNWNKLNFTISYE</sequence>
<protein>
    <submittedName>
        <fullName evidence="1">Uncharacterized protein</fullName>
    </submittedName>
</protein>
<comment type="caution">
    <text evidence="1">The sequence shown here is derived from an EMBL/GenBank/DDBJ whole genome shotgun (WGS) entry which is preliminary data.</text>
</comment>
<dbReference type="EMBL" id="VSSQ01062479">
    <property type="protein sequence ID" value="MPN15651.1"/>
    <property type="molecule type" value="Genomic_DNA"/>
</dbReference>
<dbReference type="InterPro" id="IPR016787">
    <property type="entry name" value="UCP021328"/>
</dbReference>
<reference evidence="1" key="1">
    <citation type="submission" date="2019-08" db="EMBL/GenBank/DDBJ databases">
        <authorList>
            <person name="Kucharzyk K."/>
            <person name="Murdoch R.W."/>
            <person name="Higgins S."/>
            <person name="Loffler F."/>
        </authorList>
    </citation>
    <scope>NUCLEOTIDE SEQUENCE</scope>
</reference>
<gene>
    <name evidence="1" type="ORF">SDC9_162985</name>
</gene>
<accession>A0A645FMM9</accession>
<name>A0A645FMM9_9ZZZZ</name>
<dbReference type="AlphaFoldDB" id="A0A645FMM9"/>
<organism evidence="1">
    <name type="scientific">bioreactor metagenome</name>
    <dbReference type="NCBI Taxonomy" id="1076179"/>
    <lineage>
        <taxon>unclassified sequences</taxon>
        <taxon>metagenomes</taxon>
        <taxon>ecological metagenomes</taxon>
    </lineage>
</organism>
<proteinExistence type="predicted"/>